<evidence type="ECO:0000259" key="1">
    <source>
        <dbReference type="Pfam" id="PF08268"/>
    </source>
</evidence>
<dbReference type="Proteomes" id="UP001418222">
    <property type="component" value="Unassembled WGS sequence"/>
</dbReference>
<dbReference type="NCBIfam" id="TIGR01640">
    <property type="entry name" value="F_box_assoc_1"/>
    <property type="match status" value="1"/>
</dbReference>
<reference evidence="2 3" key="1">
    <citation type="journal article" date="2022" name="Nat. Plants">
        <title>Genomes of leafy and leafless Platanthera orchids illuminate the evolution of mycoheterotrophy.</title>
        <authorList>
            <person name="Li M.H."/>
            <person name="Liu K.W."/>
            <person name="Li Z."/>
            <person name="Lu H.C."/>
            <person name="Ye Q.L."/>
            <person name="Zhang D."/>
            <person name="Wang J.Y."/>
            <person name="Li Y.F."/>
            <person name="Zhong Z.M."/>
            <person name="Liu X."/>
            <person name="Yu X."/>
            <person name="Liu D.K."/>
            <person name="Tu X.D."/>
            <person name="Liu B."/>
            <person name="Hao Y."/>
            <person name="Liao X.Y."/>
            <person name="Jiang Y.T."/>
            <person name="Sun W.H."/>
            <person name="Chen J."/>
            <person name="Chen Y.Q."/>
            <person name="Ai Y."/>
            <person name="Zhai J.W."/>
            <person name="Wu S.S."/>
            <person name="Zhou Z."/>
            <person name="Hsiao Y.Y."/>
            <person name="Wu W.L."/>
            <person name="Chen Y.Y."/>
            <person name="Lin Y.F."/>
            <person name="Hsu J.L."/>
            <person name="Li C.Y."/>
            <person name="Wang Z.W."/>
            <person name="Zhao X."/>
            <person name="Zhong W.Y."/>
            <person name="Ma X.K."/>
            <person name="Ma L."/>
            <person name="Huang J."/>
            <person name="Chen G.Z."/>
            <person name="Huang M.Z."/>
            <person name="Huang L."/>
            <person name="Peng D.H."/>
            <person name="Luo Y.B."/>
            <person name="Zou S.Q."/>
            <person name="Chen S.P."/>
            <person name="Lan S."/>
            <person name="Tsai W.C."/>
            <person name="Van de Peer Y."/>
            <person name="Liu Z.J."/>
        </authorList>
    </citation>
    <scope>NUCLEOTIDE SEQUENCE [LARGE SCALE GENOMIC DNA]</scope>
    <source>
        <strain evidence="2">Lor287</strain>
    </source>
</reference>
<feature type="domain" description="F-box associated beta-propeller type 3" evidence="1">
    <location>
        <begin position="3"/>
        <end position="110"/>
    </location>
</feature>
<dbReference type="AlphaFoldDB" id="A0AAP0BKN9"/>
<gene>
    <name evidence="2" type="ORF">KSP39_PZI009333</name>
</gene>
<dbReference type="InterPro" id="IPR017451">
    <property type="entry name" value="F-box-assoc_interact_dom"/>
</dbReference>
<evidence type="ECO:0000313" key="3">
    <source>
        <dbReference type="Proteomes" id="UP001418222"/>
    </source>
</evidence>
<keyword evidence="3" id="KW-1185">Reference proteome</keyword>
<dbReference type="EMBL" id="JBBWWQ010000007">
    <property type="protein sequence ID" value="KAK8942935.1"/>
    <property type="molecule type" value="Genomic_DNA"/>
</dbReference>
<dbReference type="Pfam" id="PF08268">
    <property type="entry name" value="FBA_3"/>
    <property type="match status" value="1"/>
</dbReference>
<name>A0AAP0BKN9_9ASPA</name>
<accession>A0AAP0BKN9</accession>
<sequence length="121" mass="14102">MHESEVLVVGESYWRRIPGNLPAFFYCPYPLDLNGKLHWLAHSRNEDQSQVPPDTIVIFDEEKEVYSVISPPPLEKLYGLGGHLMDFNGKLGLWVADKNNTIVVWIMENVWINRPSSRHWR</sequence>
<dbReference type="InterPro" id="IPR013187">
    <property type="entry name" value="F-box-assoc_dom_typ3"/>
</dbReference>
<evidence type="ECO:0000313" key="2">
    <source>
        <dbReference type="EMBL" id="KAK8942935.1"/>
    </source>
</evidence>
<protein>
    <recommendedName>
        <fullName evidence="1">F-box associated beta-propeller type 3 domain-containing protein</fullName>
    </recommendedName>
</protein>
<proteinExistence type="predicted"/>
<organism evidence="2 3">
    <name type="scientific">Platanthera zijinensis</name>
    <dbReference type="NCBI Taxonomy" id="2320716"/>
    <lineage>
        <taxon>Eukaryota</taxon>
        <taxon>Viridiplantae</taxon>
        <taxon>Streptophyta</taxon>
        <taxon>Embryophyta</taxon>
        <taxon>Tracheophyta</taxon>
        <taxon>Spermatophyta</taxon>
        <taxon>Magnoliopsida</taxon>
        <taxon>Liliopsida</taxon>
        <taxon>Asparagales</taxon>
        <taxon>Orchidaceae</taxon>
        <taxon>Orchidoideae</taxon>
        <taxon>Orchideae</taxon>
        <taxon>Orchidinae</taxon>
        <taxon>Platanthera</taxon>
    </lineage>
</organism>
<comment type="caution">
    <text evidence="2">The sequence shown here is derived from an EMBL/GenBank/DDBJ whole genome shotgun (WGS) entry which is preliminary data.</text>
</comment>